<organism evidence="1 2">
    <name type="scientific">Cladophialophora immunda</name>
    <dbReference type="NCBI Taxonomy" id="569365"/>
    <lineage>
        <taxon>Eukaryota</taxon>
        <taxon>Fungi</taxon>
        <taxon>Dikarya</taxon>
        <taxon>Ascomycota</taxon>
        <taxon>Pezizomycotina</taxon>
        <taxon>Eurotiomycetes</taxon>
        <taxon>Chaetothyriomycetidae</taxon>
        <taxon>Chaetothyriales</taxon>
        <taxon>Herpotrichiellaceae</taxon>
        <taxon>Cladophialophora</taxon>
    </lineage>
</organism>
<dbReference type="VEuPathDB" id="FungiDB:PV07_05980"/>
<evidence type="ECO:0000313" key="1">
    <source>
        <dbReference type="EMBL" id="KIW30221.1"/>
    </source>
</evidence>
<dbReference type="AlphaFoldDB" id="A0A0D1ZQC2"/>
<dbReference type="GeneID" id="27345174"/>
<dbReference type="RefSeq" id="XP_016250437.1">
    <property type="nucleotide sequence ID" value="XM_016392918.1"/>
</dbReference>
<accession>A0A0D1ZQC2</accession>
<dbReference type="EMBL" id="KN847042">
    <property type="protein sequence ID" value="KIW30221.1"/>
    <property type="molecule type" value="Genomic_DNA"/>
</dbReference>
<gene>
    <name evidence="1" type="ORF">PV07_05980</name>
</gene>
<sequence length="262" mass="29388">MSHSLLLTLPPELRRHIFQHYFELQPLGPASGPIPWCGASATLREVTCLSGTVKTILALERRGHRGRLVDVPTPTRLFLVCRRIYGEAVALFYGSLMFTIDPSISRFSPSSLSQVMGHTAGFLRKVQIDRRLCLRETTDRGGEHERLAEATTLLLKDAQMIRRSLSKVEALVIRLAIRYPVDEQDQDWFIAQVATDLCQRVSVETTGWTVAHCTHNDRVTATLDTPLLLAQLLLQRLSAATTLADENLHCEEDYIVDIEGTV</sequence>
<dbReference type="HOGENOM" id="CLU_1061752_0_0_1"/>
<proteinExistence type="predicted"/>
<protein>
    <submittedName>
        <fullName evidence="1">Uncharacterized protein</fullName>
    </submittedName>
</protein>
<name>A0A0D1ZQC2_9EURO</name>
<keyword evidence="2" id="KW-1185">Reference proteome</keyword>
<reference evidence="1 2" key="1">
    <citation type="submission" date="2015-01" db="EMBL/GenBank/DDBJ databases">
        <title>The Genome Sequence of Cladophialophora immunda CBS83496.</title>
        <authorList>
            <consortium name="The Broad Institute Genomics Platform"/>
            <person name="Cuomo C."/>
            <person name="de Hoog S."/>
            <person name="Gorbushina A."/>
            <person name="Stielow B."/>
            <person name="Teixiera M."/>
            <person name="Abouelleil A."/>
            <person name="Chapman S.B."/>
            <person name="Priest M."/>
            <person name="Young S.K."/>
            <person name="Wortman J."/>
            <person name="Nusbaum C."/>
            <person name="Birren B."/>
        </authorList>
    </citation>
    <scope>NUCLEOTIDE SEQUENCE [LARGE SCALE GENOMIC DNA]</scope>
    <source>
        <strain evidence="1 2">CBS 83496</strain>
    </source>
</reference>
<dbReference type="Proteomes" id="UP000054466">
    <property type="component" value="Unassembled WGS sequence"/>
</dbReference>
<evidence type="ECO:0000313" key="2">
    <source>
        <dbReference type="Proteomes" id="UP000054466"/>
    </source>
</evidence>